<keyword evidence="1" id="KW-1133">Transmembrane helix</keyword>
<feature type="transmembrane region" description="Helical" evidence="1">
    <location>
        <begin position="75"/>
        <end position="98"/>
    </location>
</feature>
<dbReference type="Proteomes" id="UP000244064">
    <property type="component" value="Unassembled WGS sequence"/>
</dbReference>
<gene>
    <name evidence="2" type="ORF">DBO85_16505</name>
</gene>
<dbReference type="AlphaFoldDB" id="A0A2T5P558"/>
<keyword evidence="1" id="KW-0472">Membrane</keyword>
<protein>
    <submittedName>
        <fullName evidence="2">Uncharacterized protein</fullName>
    </submittedName>
</protein>
<evidence type="ECO:0000313" key="2">
    <source>
        <dbReference type="EMBL" id="PTU72863.1"/>
    </source>
</evidence>
<keyword evidence="1" id="KW-0812">Transmembrane</keyword>
<accession>A0A2T5P558</accession>
<evidence type="ECO:0000313" key="3">
    <source>
        <dbReference type="Proteomes" id="UP000244064"/>
    </source>
</evidence>
<name>A0A2T5P558_9PSED</name>
<organism evidence="2 3">
    <name type="scientific">Pseudomonas mangrovi</name>
    <dbReference type="NCBI Taxonomy" id="2161748"/>
    <lineage>
        <taxon>Bacteria</taxon>
        <taxon>Pseudomonadati</taxon>
        <taxon>Pseudomonadota</taxon>
        <taxon>Gammaproteobacteria</taxon>
        <taxon>Pseudomonadales</taxon>
        <taxon>Pseudomonadaceae</taxon>
        <taxon>Pseudomonas</taxon>
    </lineage>
</organism>
<reference evidence="2 3" key="1">
    <citation type="submission" date="2018-04" db="EMBL/GenBank/DDBJ databases">
        <title>Pseudomonas sp. nov., isolated from mangrove soil.</title>
        <authorList>
            <person name="Chen C."/>
        </authorList>
    </citation>
    <scope>NUCLEOTIDE SEQUENCE [LARGE SCALE GENOMIC DNA]</scope>
    <source>
        <strain evidence="2 3">TC-11</strain>
    </source>
</reference>
<dbReference type="OrthoDB" id="6981543at2"/>
<sequence length="100" mass="10849">MRFMLQFCACFCLGLVVAVLILIGLMFAGQMDLVQGLVFSGKPVAGVALELLPDGLWTWLTGVEGAAEHPSVTSFLQLCVALAQVALLLALGFFRLWYRT</sequence>
<keyword evidence="3" id="KW-1185">Reference proteome</keyword>
<comment type="caution">
    <text evidence="2">The sequence shown here is derived from an EMBL/GenBank/DDBJ whole genome shotgun (WGS) entry which is preliminary data.</text>
</comment>
<evidence type="ECO:0000256" key="1">
    <source>
        <dbReference type="SAM" id="Phobius"/>
    </source>
</evidence>
<proteinExistence type="predicted"/>
<dbReference type="EMBL" id="QASN01000021">
    <property type="protein sequence ID" value="PTU72863.1"/>
    <property type="molecule type" value="Genomic_DNA"/>
</dbReference>